<dbReference type="InterPro" id="IPR037121">
    <property type="entry name" value="Ribosomal_bL25_C"/>
</dbReference>
<dbReference type="GO" id="GO:0022625">
    <property type="term" value="C:cytosolic large ribosomal subunit"/>
    <property type="evidence" value="ECO:0007669"/>
    <property type="project" value="TreeGrafter"/>
</dbReference>
<comment type="function">
    <text evidence="5">This is one of the proteins that binds to the 5S RNA in the ribosome where it forms part of the central protuberance.</text>
</comment>
<evidence type="ECO:0000256" key="5">
    <source>
        <dbReference type="HAMAP-Rule" id="MF_01334"/>
    </source>
</evidence>
<accession>A0A174HDW6</accession>
<dbReference type="InterPro" id="IPR020056">
    <property type="entry name" value="Rbsml_bL25/Gln-tRNA_synth_N"/>
</dbReference>
<dbReference type="InterPro" id="IPR020057">
    <property type="entry name" value="Ribosomal_bL25_b-dom"/>
</dbReference>
<evidence type="ECO:0000259" key="6">
    <source>
        <dbReference type="Pfam" id="PF01386"/>
    </source>
</evidence>
<dbReference type="AlphaFoldDB" id="A0A174HDW6"/>
<dbReference type="Proteomes" id="UP000095594">
    <property type="component" value="Unassembled WGS sequence"/>
</dbReference>
<keyword evidence="1 5" id="KW-0699">rRNA-binding</keyword>
<dbReference type="Pfam" id="PF14693">
    <property type="entry name" value="Ribosomal_TL5_C"/>
    <property type="match status" value="1"/>
</dbReference>
<dbReference type="CDD" id="cd00495">
    <property type="entry name" value="Ribosomal_L25_TL5_CTC"/>
    <property type="match status" value="1"/>
</dbReference>
<dbReference type="SUPFAM" id="SSF50715">
    <property type="entry name" value="Ribosomal protein L25-like"/>
    <property type="match status" value="1"/>
</dbReference>
<organism evidence="8 9">
    <name type="scientific">Clostridium disporicum</name>
    <dbReference type="NCBI Taxonomy" id="84024"/>
    <lineage>
        <taxon>Bacteria</taxon>
        <taxon>Bacillati</taxon>
        <taxon>Bacillota</taxon>
        <taxon>Clostridia</taxon>
        <taxon>Eubacteriales</taxon>
        <taxon>Clostridiaceae</taxon>
        <taxon>Clostridium</taxon>
    </lineage>
</organism>
<evidence type="ECO:0000256" key="4">
    <source>
        <dbReference type="ARBA" id="ARBA00023274"/>
    </source>
</evidence>
<dbReference type="PANTHER" id="PTHR33284">
    <property type="entry name" value="RIBOSOMAL PROTEIN L25/GLN-TRNA SYNTHETASE, ANTI-CODON-BINDING DOMAIN-CONTAINING PROTEIN"/>
    <property type="match status" value="1"/>
</dbReference>
<keyword evidence="2 5" id="KW-0694">RNA-binding</keyword>
<dbReference type="InterPro" id="IPR001021">
    <property type="entry name" value="Ribosomal_bL25_long"/>
</dbReference>
<keyword evidence="4 5" id="KW-0687">Ribonucleoprotein</keyword>
<dbReference type="NCBIfam" id="TIGR00731">
    <property type="entry name" value="bL25_bact_ctc"/>
    <property type="match status" value="1"/>
</dbReference>
<gene>
    <name evidence="5 8" type="primary">rplY</name>
    <name evidence="5" type="synonym">ctc</name>
    <name evidence="8" type="ORF">ERS852471_02101</name>
</gene>
<protein>
    <recommendedName>
        <fullName evidence="5">Large ribosomal subunit protein bL25</fullName>
    </recommendedName>
    <alternativeName>
        <fullName evidence="5">General stress protein CTC</fullName>
    </alternativeName>
</protein>
<evidence type="ECO:0000313" key="9">
    <source>
        <dbReference type="Proteomes" id="UP000095594"/>
    </source>
</evidence>
<dbReference type="GO" id="GO:0006412">
    <property type="term" value="P:translation"/>
    <property type="evidence" value="ECO:0007669"/>
    <property type="project" value="UniProtKB-UniRule"/>
</dbReference>
<reference evidence="8 9" key="1">
    <citation type="submission" date="2015-09" db="EMBL/GenBank/DDBJ databases">
        <authorList>
            <consortium name="Pathogen Informatics"/>
        </authorList>
    </citation>
    <scope>NUCLEOTIDE SEQUENCE [LARGE SCALE GENOMIC DNA]</scope>
    <source>
        <strain evidence="8 9">2789STDY5834856</strain>
    </source>
</reference>
<dbReference type="EMBL" id="CYZX01000014">
    <property type="protein sequence ID" value="CUO71209.1"/>
    <property type="molecule type" value="Genomic_DNA"/>
</dbReference>
<keyword evidence="3 5" id="KW-0689">Ribosomal protein</keyword>
<comment type="subunit">
    <text evidence="5">Part of the 50S ribosomal subunit; part of the 5S rRNA/L5/L18/L25 subcomplex. Contacts the 5S rRNA. Binds to the 5S rRNA independently of L5 and L18.</text>
</comment>
<feature type="domain" description="Large ribosomal subunit protein bL25 L25" evidence="6">
    <location>
        <begin position="14"/>
        <end position="88"/>
    </location>
</feature>
<dbReference type="InterPro" id="IPR029751">
    <property type="entry name" value="Ribosomal_L25_dom"/>
</dbReference>
<evidence type="ECO:0000259" key="7">
    <source>
        <dbReference type="Pfam" id="PF14693"/>
    </source>
</evidence>
<evidence type="ECO:0000256" key="1">
    <source>
        <dbReference type="ARBA" id="ARBA00022730"/>
    </source>
</evidence>
<dbReference type="OrthoDB" id="9790002at2"/>
<dbReference type="GO" id="GO:0003735">
    <property type="term" value="F:structural constituent of ribosome"/>
    <property type="evidence" value="ECO:0007669"/>
    <property type="project" value="InterPro"/>
</dbReference>
<proteinExistence type="inferred from homology"/>
<evidence type="ECO:0000313" key="8">
    <source>
        <dbReference type="EMBL" id="CUO71209.1"/>
    </source>
</evidence>
<evidence type="ECO:0000256" key="2">
    <source>
        <dbReference type="ARBA" id="ARBA00022884"/>
    </source>
</evidence>
<dbReference type="Pfam" id="PF01386">
    <property type="entry name" value="Ribosomal_L25p"/>
    <property type="match status" value="1"/>
</dbReference>
<dbReference type="PANTHER" id="PTHR33284:SF1">
    <property type="entry name" value="RIBOSOMAL PROTEIN L25_GLN-TRNA SYNTHETASE, ANTI-CODON-BINDING DOMAIN-CONTAINING PROTEIN"/>
    <property type="match status" value="1"/>
</dbReference>
<dbReference type="InterPro" id="IPR020930">
    <property type="entry name" value="Ribosomal_uL5_bac-type"/>
</dbReference>
<dbReference type="Gene3D" id="2.170.120.20">
    <property type="entry name" value="Ribosomal protein L25, beta domain"/>
    <property type="match status" value="1"/>
</dbReference>
<dbReference type="HAMAP" id="MF_01334">
    <property type="entry name" value="Ribosomal_bL25_CTC"/>
    <property type="match status" value="1"/>
</dbReference>
<comment type="similarity">
    <text evidence="5">Belongs to the bacterial ribosomal protein bL25 family. CTC subfamily.</text>
</comment>
<sequence length="193" mass="21770">MMDDLLFNVYERAEKGNKVRKRGEIPCVIYGDETHKAISAKMTKKEMYRLLGYPKNSIISLNLNGDIKTCIVKETQKDIYGKVAHIDFQTIRKGEVVKLGIPITFVGQDALAAKSLLLETFVSEVELQGEPNKFPPHIEVNVSNLQAGNRIYIRDLPIPKDVVVEENEDLEIAKIDSIIYESDSDDNNTTTVE</sequence>
<dbReference type="InterPro" id="IPR011035">
    <property type="entry name" value="Ribosomal_bL25/Gln-tRNA_synth"/>
</dbReference>
<evidence type="ECO:0000256" key="3">
    <source>
        <dbReference type="ARBA" id="ARBA00022980"/>
    </source>
</evidence>
<dbReference type="Gene3D" id="2.40.240.10">
    <property type="entry name" value="Ribosomal Protein L25, Chain P"/>
    <property type="match status" value="1"/>
</dbReference>
<feature type="domain" description="Large ribosomal subunit protein bL25 beta" evidence="7">
    <location>
        <begin position="97"/>
        <end position="176"/>
    </location>
</feature>
<dbReference type="GO" id="GO:0008097">
    <property type="term" value="F:5S rRNA binding"/>
    <property type="evidence" value="ECO:0007669"/>
    <property type="project" value="InterPro"/>
</dbReference>
<name>A0A174HDW6_9CLOT</name>